<dbReference type="PANTHER" id="PTHR35084:SF1">
    <property type="entry name" value="TCF3 FUSION PARTNER"/>
    <property type="match status" value="1"/>
</dbReference>
<protein>
    <submittedName>
        <fullName evidence="2">Uncharacterized protein</fullName>
    </submittedName>
</protein>
<evidence type="ECO:0000313" key="2">
    <source>
        <dbReference type="EMBL" id="KAK7802650.1"/>
    </source>
</evidence>
<proteinExistence type="predicted"/>
<evidence type="ECO:0000313" key="3">
    <source>
        <dbReference type="Proteomes" id="UP001488838"/>
    </source>
</evidence>
<dbReference type="GO" id="GO:0031011">
    <property type="term" value="C:Ino80 complex"/>
    <property type="evidence" value="ECO:0007669"/>
    <property type="project" value="TreeGrafter"/>
</dbReference>
<name>A0AAW0HMD5_MYOGA</name>
<sequence>MNIHVPLVQRITRRLQQEGRFLVRVLDAYRNDYQAGQFTIVLADDRQSTDVPIPDNVETEPLEKEGLYPSQSTPVPLDSSSPAPGKGTSGLKRQRVACGGGLR</sequence>
<dbReference type="EMBL" id="JBBHLL010000452">
    <property type="protein sequence ID" value="KAK7802650.1"/>
    <property type="molecule type" value="Genomic_DNA"/>
</dbReference>
<feature type="region of interest" description="Disordered" evidence="1">
    <location>
        <begin position="44"/>
        <end position="103"/>
    </location>
</feature>
<dbReference type="Proteomes" id="UP001488838">
    <property type="component" value="Unassembled WGS sequence"/>
</dbReference>
<evidence type="ECO:0000256" key="1">
    <source>
        <dbReference type="SAM" id="MobiDB-lite"/>
    </source>
</evidence>
<dbReference type="PANTHER" id="PTHR35084">
    <property type="entry name" value="TCF3 FUSION PARTNER"/>
    <property type="match status" value="1"/>
</dbReference>
<accession>A0AAW0HMD5</accession>
<gene>
    <name evidence="2" type="ORF">U0070_023596</name>
</gene>
<dbReference type="GO" id="GO:0003677">
    <property type="term" value="F:DNA binding"/>
    <property type="evidence" value="ECO:0007669"/>
    <property type="project" value="TreeGrafter"/>
</dbReference>
<reference evidence="2 3" key="1">
    <citation type="journal article" date="2023" name="bioRxiv">
        <title>Conserved and derived expression patterns and positive selection on dental genes reveal complex evolutionary context of ever-growing rodent molars.</title>
        <authorList>
            <person name="Calamari Z.T."/>
            <person name="Song A."/>
            <person name="Cohen E."/>
            <person name="Akter M."/>
            <person name="Roy R.D."/>
            <person name="Hallikas O."/>
            <person name="Christensen M.M."/>
            <person name="Li P."/>
            <person name="Marangoni P."/>
            <person name="Jernvall J."/>
            <person name="Klein O.D."/>
        </authorList>
    </citation>
    <scope>NUCLEOTIDE SEQUENCE [LARGE SCALE GENOMIC DNA]</scope>
    <source>
        <strain evidence="2">V071</strain>
    </source>
</reference>
<keyword evidence="3" id="KW-1185">Reference proteome</keyword>
<dbReference type="GO" id="GO:0043065">
    <property type="term" value="P:positive regulation of apoptotic process"/>
    <property type="evidence" value="ECO:0007669"/>
    <property type="project" value="TreeGrafter"/>
</dbReference>
<dbReference type="InterPro" id="IPR033555">
    <property type="entry name" value="TFPT"/>
</dbReference>
<dbReference type="GO" id="GO:0097190">
    <property type="term" value="P:apoptotic signaling pathway"/>
    <property type="evidence" value="ECO:0007669"/>
    <property type="project" value="TreeGrafter"/>
</dbReference>
<feature type="compositionally biased region" description="Polar residues" evidence="1">
    <location>
        <begin position="69"/>
        <end position="82"/>
    </location>
</feature>
<comment type="caution">
    <text evidence="2">The sequence shown here is derived from an EMBL/GenBank/DDBJ whole genome shotgun (WGS) entry which is preliminary data.</text>
</comment>
<dbReference type="AlphaFoldDB" id="A0AAW0HMD5"/>
<organism evidence="2 3">
    <name type="scientific">Myodes glareolus</name>
    <name type="common">Bank vole</name>
    <name type="synonym">Clethrionomys glareolus</name>
    <dbReference type="NCBI Taxonomy" id="447135"/>
    <lineage>
        <taxon>Eukaryota</taxon>
        <taxon>Metazoa</taxon>
        <taxon>Chordata</taxon>
        <taxon>Craniata</taxon>
        <taxon>Vertebrata</taxon>
        <taxon>Euteleostomi</taxon>
        <taxon>Mammalia</taxon>
        <taxon>Eutheria</taxon>
        <taxon>Euarchontoglires</taxon>
        <taxon>Glires</taxon>
        <taxon>Rodentia</taxon>
        <taxon>Myomorpha</taxon>
        <taxon>Muroidea</taxon>
        <taxon>Cricetidae</taxon>
        <taxon>Arvicolinae</taxon>
        <taxon>Myodes</taxon>
    </lineage>
</organism>